<dbReference type="SUPFAM" id="SSF57850">
    <property type="entry name" value="RING/U-box"/>
    <property type="match status" value="2"/>
</dbReference>
<gene>
    <name evidence="11" type="ORF">LLEC1_03458</name>
</gene>
<protein>
    <recommendedName>
        <fullName evidence="2">RBR-type E3 ubiquitin transferase</fullName>
        <ecNumber evidence="2">2.3.2.31</ecNumber>
    </recommendedName>
</protein>
<keyword evidence="7" id="KW-0833">Ubl conjugation pathway</keyword>
<dbReference type="PROSITE" id="PS00518">
    <property type="entry name" value="ZF_RING_1"/>
    <property type="match status" value="1"/>
</dbReference>
<evidence type="ECO:0000313" key="12">
    <source>
        <dbReference type="Proteomes" id="UP000243081"/>
    </source>
</evidence>
<dbReference type="EMBL" id="LUKN01000132">
    <property type="protein sequence ID" value="OAR05732.1"/>
    <property type="molecule type" value="Genomic_DNA"/>
</dbReference>
<evidence type="ECO:0000256" key="9">
    <source>
        <dbReference type="SAM" id="MobiDB-lite"/>
    </source>
</evidence>
<comment type="caution">
    <text evidence="11">The sequence shown here is derived from an EMBL/GenBank/DDBJ whole genome shotgun (WGS) entry which is preliminary data.</text>
</comment>
<dbReference type="Pfam" id="PF01485">
    <property type="entry name" value="IBR"/>
    <property type="match status" value="2"/>
</dbReference>
<evidence type="ECO:0000256" key="6">
    <source>
        <dbReference type="ARBA" id="ARBA00022771"/>
    </source>
</evidence>
<comment type="catalytic activity">
    <reaction evidence="1">
        <text>[E2 ubiquitin-conjugating enzyme]-S-ubiquitinyl-L-cysteine + [acceptor protein]-L-lysine = [E2 ubiquitin-conjugating enzyme]-L-cysteine + [acceptor protein]-N(6)-ubiquitinyl-L-lysine.</text>
        <dbReference type="EC" id="2.3.2.31"/>
    </reaction>
</comment>
<dbReference type="AlphaFoldDB" id="A0A179IUL0"/>
<dbReference type="OMA" id="ETCTICK"/>
<keyword evidence="5" id="KW-0677">Repeat</keyword>
<evidence type="ECO:0000256" key="1">
    <source>
        <dbReference type="ARBA" id="ARBA00001798"/>
    </source>
</evidence>
<dbReference type="PROSITE" id="PS51873">
    <property type="entry name" value="TRIAD"/>
    <property type="match status" value="1"/>
</dbReference>
<evidence type="ECO:0000256" key="8">
    <source>
        <dbReference type="ARBA" id="ARBA00022833"/>
    </source>
</evidence>
<dbReference type="InterPro" id="IPR017907">
    <property type="entry name" value="Znf_RING_CS"/>
</dbReference>
<organism evidence="11 12">
    <name type="scientific">Cordyceps confragosa</name>
    <name type="common">Lecanicillium lecanii</name>
    <dbReference type="NCBI Taxonomy" id="2714763"/>
    <lineage>
        <taxon>Eukaryota</taxon>
        <taxon>Fungi</taxon>
        <taxon>Dikarya</taxon>
        <taxon>Ascomycota</taxon>
        <taxon>Pezizomycotina</taxon>
        <taxon>Sordariomycetes</taxon>
        <taxon>Hypocreomycetidae</taxon>
        <taxon>Hypocreales</taxon>
        <taxon>Cordycipitaceae</taxon>
        <taxon>Akanthomyces</taxon>
    </lineage>
</organism>
<feature type="region of interest" description="Disordered" evidence="9">
    <location>
        <begin position="74"/>
        <end position="140"/>
    </location>
</feature>
<feature type="compositionally biased region" description="Polar residues" evidence="9">
    <location>
        <begin position="106"/>
        <end position="139"/>
    </location>
</feature>
<dbReference type="GO" id="GO:0016567">
    <property type="term" value="P:protein ubiquitination"/>
    <property type="evidence" value="ECO:0007669"/>
    <property type="project" value="InterPro"/>
</dbReference>
<keyword evidence="4" id="KW-0479">Metal-binding</keyword>
<evidence type="ECO:0000256" key="7">
    <source>
        <dbReference type="ARBA" id="ARBA00022786"/>
    </source>
</evidence>
<dbReference type="Proteomes" id="UP000243081">
    <property type="component" value="Unassembled WGS sequence"/>
</dbReference>
<evidence type="ECO:0000256" key="4">
    <source>
        <dbReference type="ARBA" id="ARBA00022723"/>
    </source>
</evidence>
<dbReference type="GO" id="GO:0061630">
    <property type="term" value="F:ubiquitin protein ligase activity"/>
    <property type="evidence" value="ECO:0007669"/>
    <property type="project" value="UniProtKB-EC"/>
</dbReference>
<dbReference type="InterPro" id="IPR031127">
    <property type="entry name" value="E3_UB_ligase_RBR"/>
</dbReference>
<dbReference type="OrthoDB" id="10009520at2759"/>
<evidence type="ECO:0000259" key="10">
    <source>
        <dbReference type="PROSITE" id="PS51873"/>
    </source>
</evidence>
<dbReference type="Gene3D" id="3.30.40.10">
    <property type="entry name" value="Zinc/RING finger domain, C3HC4 (zinc finger)"/>
    <property type="match status" value="1"/>
</dbReference>
<dbReference type="GO" id="GO:0008270">
    <property type="term" value="F:zinc ion binding"/>
    <property type="evidence" value="ECO:0007669"/>
    <property type="project" value="UniProtKB-KW"/>
</dbReference>
<evidence type="ECO:0000256" key="3">
    <source>
        <dbReference type="ARBA" id="ARBA00022679"/>
    </source>
</evidence>
<dbReference type="InterPro" id="IPR044066">
    <property type="entry name" value="TRIAD_supradom"/>
</dbReference>
<keyword evidence="3" id="KW-0808">Transferase</keyword>
<feature type="domain" description="RING-type" evidence="10">
    <location>
        <begin position="144"/>
        <end position="337"/>
    </location>
</feature>
<evidence type="ECO:0000256" key="5">
    <source>
        <dbReference type="ARBA" id="ARBA00022737"/>
    </source>
</evidence>
<dbReference type="InterPro" id="IPR002867">
    <property type="entry name" value="IBR_dom"/>
</dbReference>
<evidence type="ECO:0000313" key="11">
    <source>
        <dbReference type="EMBL" id="OAR05732.1"/>
    </source>
</evidence>
<keyword evidence="6" id="KW-0863">Zinc-finger</keyword>
<feature type="compositionally biased region" description="Polar residues" evidence="9">
    <location>
        <begin position="74"/>
        <end position="86"/>
    </location>
</feature>
<sequence length="415" mass="46058">MAESVDASERLVLQLMQQELEQLKAGQKGKVREDELDDYALALQLQILSISDHIQSQDDREYCLRAFPQTRVQQPAATLPNQSASPTVVVAGPSRPARSLEPAPTVTKQPVSSKVENVAEGQSESSAPSGSNATTSATPADSDENLVCVACDELQNNKTAARAPCGHIYCPDCLACLFGAATTDESLFPPRCCKQPIPLDGTRKWLPDELIAEFEKKTLEFTTANRTYCSNMSCSTFIPSNDIDSDRAYCQACEVWTCTICKSAEHDGLCPDDPTKADILAMAQENGWQQCYGCMRLVEINTGCNHMRCLCGTEFCYSCGKQWHTCKCELWSEDRLIQRADQLVERGMFGGNNNANAAAQAQRHIRRTHECVHGNWKFRSGGAQCEECRDWLPSFIFECRACNILACKRCRHNRL</sequence>
<keyword evidence="8" id="KW-0862">Zinc</keyword>
<keyword evidence="12" id="KW-1185">Reference proteome</keyword>
<reference evidence="11 12" key="1">
    <citation type="submission" date="2016-03" db="EMBL/GenBank/DDBJ databases">
        <title>Fine-scale spatial genetic structure of a fungal parasite of coffee scale insects.</title>
        <authorList>
            <person name="Jackson D."/>
            <person name="Zemenick K.A."/>
            <person name="Malloure B."/>
            <person name="Quandt C.A."/>
            <person name="James T.Y."/>
        </authorList>
    </citation>
    <scope>NUCLEOTIDE SEQUENCE [LARGE SCALE GENOMIC DNA]</scope>
    <source>
        <strain evidence="11 12">UM487</strain>
    </source>
</reference>
<accession>A0A179IUL0</accession>
<dbReference type="CDD" id="cd22584">
    <property type="entry name" value="Rcat_RBR_unk"/>
    <property type="match status" value="1"/>
</dbReference>
<evidence type="ECO:0000256" key="2">
    <source>
        <dbReference type="ARBA" id="ARBA00012251"/>
    </source>
</evidence>
<dbReference type="InterPro" id="IPR013083">
    <property type="entry name" value="Znf_RING/FYVE/PHD"/>
</dbReference>
<dbReference type="Gene3D" id="1.20.120.1750">
    <property type="match status" value="1"/>
</dbReference>
<dbReference type="PANTHER" id="PTHR11685">
    <property type="entry name" value="RBR FAMILY RING FINGER AND IBR DOMAIN-CONTAINING"/>
    <property type="match status" value="1"/>
</dbReference>
<name>A0A179IUL0_CORDF</name>
<proteinExistence type="predicted"/>
<dbReference type="EC" id="2.3.2.31" evidence="2"/>